<sequence length="170" mass="19705">MKRNELKDEHELAVINRFRIYIESKGYSFKVLERPDPPDAIIEINANKTWIEITDAFLCPEIAESITSYVADDIPHRPIPSQVKNASDDNYGEILKEIILNKYCKQTMCNTYAKYGSGILIVGIFNPYATLEEIVITERNKIMEAIQNEVKVFHRIYLYEANSPRLVEFI</sequence>
<dbReference type="InParanoid" id="D4H426"/>
<dbReference type="PaxDb" id="522772-Dacet_0539"/>
<evidence type="ECO:0000313" key="2">
    <source>
        <dbReference type="Proteomes" id="UP000002012"/>
    </source>
</evidence>
<name>D4H426_DENA2</name>
<proteinExistence type="predicted"/>
<keyword evidence="2" id="KW-1185">Reference proteome</keyword>
<dbReference type="OrthoDB" id="6267663at2"/>
<accession>D4H426</accession>
<evidence type="ECO:0000313" key="1">
    <source>
        <dbReference type="EMBL" id="ADD67337.1"/>
    </source>
</evidence>
<dbReference type="KEGG" id="dap:Dacet_0539"/>
<dbReference type="AlphaFoldDB" id="D4H426"/>
<dbReference type="STRING" id="522772.Dacet_0539"/>
<organism evidence="1 2">
    <name type="scientific">Denitrovibrio acetiphilus (strain DSM 12809 / NBRC 114555 / N2460)</name>
    <dbReference type="NCBI Taxonomy" id="522772"/>
    <lineage>
        <taxon>Bacteria</taxon>
        <taxon>Pseudomonadati</taxon>
        <taxon>Deferribacterota</taxon>
        <taxon>Deferribacteres</taxon>
        <taxon>Deferribacterales</taxon>
        <taxon>Geovibrionaceae</taxon>
        <taxon>Denitrovibrio</taxon>
    </lineage>
</organism>
<reference evidence="1 2" key="1">
    <citation type="journal article" date="2010" name="Stand. Genomic Sci.">
        <title>Complete genome sequence of Denitrovibrio acetiphilus type strain (N2460).</title>
        <authorList>
            <person name="Kiss H."/>
            <person name="Lang E."/>
            <person name="Lapidus A."/>
            <person name="Copeland A."/>
            <person name="Nolan M."/>
            <person name="Glavina Del Rio T."/>
            <person name="Chen F."/>
            <person name="Lucas S."/>
            <person name="Tice H."/>
            <person name="Cheng J.F."/>
            <person name="Han C."/>
            <person name="Goodwin L."/>
            <person name="Pitluck S."/>
            <person name="Liolios K."/>
            <person name="Pati A."/>
            <person name="Ivanova N."/>
            <person name="Mavromatis K."/>
            <person name="Chen A."/>
            <person name="Palaniappan K."/>
            <person name="Land M."/>
            <person name="Hauser L."/>
            <person name="Chang Y.J."/>
            <person name="Jeffries C.D."/>
            <person name="Detter J.C."/>
            <person name="Brettin T."/>
            <person name="Spring S."/>
            <person name="Rohde M."/>
            <person name="Goker M."/>
            <person name="Woyke T."/>
            <person name="Bristow J."/>
            <person name="Eisen J.A."/>
            <person name="Markowitz V."/>
            <person name="Hugenholtz P."/>
            <person name="Kyrpides N.C."/>
            <person name="Klenk H.P."/>
        </authorList>
    </citation>
    <scope>NUCLEOTIDE SEQUENCE [LARGE SCALE GENOMIC DNA]</scope>
    <source>
        <strain evidence="2">DSM 12809 / NBRC 114555 / N2460</strain>
    </source>
</reference>
<dbReference type="HOGENOM" id="CLU_1524132_0_0_0"/>
<dbReference type="RefSeq" id="WP_013009881.1">
    <property type="nucleotide sequence ID" value="NC_013943.1"/>
</dbReference>
<gene>
    <name evidence="1" type="ordered locus">Dacet_0539</name>
</gene>
<dbReference type="eggNOG" id="ENOG5032SBD">
    <property type="taxonomic scope" value="Bacteria"/>
</dbReference>
<dbReference type="Proteomes" id="UP000002012">
    <property type="component" value="Chromosome"/>
</dbReference>
<dbReference type="EMBL" id="CP001968">
    <property type="protein sequence ID" value="ADD67337.1"/>
    <property type="molecule type" value="Genomic_DNA"/>
</dbReference>
<protein>
    <submittedName>
        <fullName evidence="1">Uncharacterized protein</fullName>
    </submittedName>
</protein>